<dbReference type="SUPFAM" id="SSF46934">
    <property type="entry name" value="UBA-like"/>
    <property type="match status" value="1"/>
</dbReference>
<feature type="compositionally biased region" description="Polar residues" evidence="1">
    <location>
        <begin position="204"/>
        <end position="219"/>
    </location>
</feature>
<feature type="domain" description="CUE" evidence="2">
    <location>
        <begin position="25"/>
        <end position="68"/>
    </location>
</feature>
<dbReference type="AlphaFoldDB" id="A0AAV9IDL8"/>
<dbReference type="PROSITE" id="PS51140">
    <property type="entry name" value="CUE"/>
    <property type="match status" value="1"/>
</dbReference>
<dbReference type="CDD" id="cd14279">
    <property type="entry name" value="CUE"/>
    <property type="match status" value="1"/>
</dbReference>
<organism evidence="3 4">
    <name type="scientific">Galdieria yellowstonensis</name>
    <dbReference type="NCBI Taxonomy" id="3028027"/>
    <lineage>
        <taxon>Eukaryota</taxon>
        <taxon>Rhodophyta</taxon>
        <taxon>Bangiophyceae</taxon>
        <taxon>Galdieriales</taxon>
        <taxon>Galdieriaceae</taxon>
        <taxon>Galdieria</taxon>
    </lineage>
</organism>
<dbReference type="Gene3D" id="1.10.8.10">
    <property type="entry name" value="DNA helicase RuvA subunit, C-terminal domain"/>
    <property type="match status" value="1"/>
</dbReference>
<comment type="caution">
    <text evidence="3">The sequence shown here is derived from an EMBL/GenBank/DDBJ whole genome shotgun (WGS) entry which is preliminary data.</text>
</comment>
<accession>A0AAV9IDL8</accession>
<gene>
    <name evidence="3" type="ORF">GAYE_SCF12G3378</name>
</gene>
<feature type="region of interest" description="Disordered" evidence="1">
    <location>
        <begin position="102"/>
        <end position="126"/>
    </location>
</feature>
<dbReference type="EMBL" id="JANCYU010000030">
    <property type="protein sequence ID" value="KAK4525470.1"/>
    <property type="molecule type" value="Genomic_DNA"/>
</dbReference>
<dbReference type="GO" id="GO:0043130">
    <property type="term" value="F:ubiquitin binding"/>
    <property type="evidence" value="ECO:0007669"/>
    <property type="project" value="InterPro"/>
</dbReference>
<feature type="region of interest" description="Disordered" evidence="1">
    <location>
        <begin position="1"/>
        <end position="26"/>
    </location>
</feature>
<keyword evidence="4" id="KW-1185">Reference proteome</keyword>
<evidence type="ECO:0000313" key="4">
    <source>
        <dbReference type="Proteomes" id="UP001300502"/>
    </source>
</evidence>
<proteinExistence type="predicted"/>
<evidence type="ECO:0000259" key="2">
    <source>
        <dbReference type="PROSITE" id="PS51140"/>
    </source>
</evidence>
<reference evidence="3 4" key="1">
    <citation type="submission" date="2022-07" db="EMBL/GenBank/DDBJ databases">
        <title>Genome-wide signatures of adaptation to extreme environments.</title>
        <authorList>
            <person name="Cho C.H."/>
            <person name="Yoon H.S."/>
        </authorList>
    </citation>
    <scope>NUCLEOTIDE SEQUENCE [LARGE SCALE GENOMIC DNA]</scope>
    <source>
        <strain evidence="3 4">108.79 E11</strain>
    </source>
</reference>
<name>A0AAV9IDL8_9RHOD</name>
<protein>
    <recommendedName>
        <fullName evidence="2">CUE domain-containing protein</fullName>
    </recommendedName>
</protein>
<evidence type="ECO:0000256" key="1">
    <source>
        <dbReference type="SAM" id="MobiDB-lite"/>
    </source>
</evidence>
<dbReference type="Proteomes" id="UP001300502">
    <property type="component" value="Unassembled WGS sequence"/>
</dbReference>
<dbReference type="InterPro" id="IPR003892">
    <property type="entry name" value="CUE"/>
</dbReference>
<dbReference type="InterPro" id="IPR009060">
    <property type="entry name" value="UBA-like_sf"/>
</dbReference>
<dbReference type="Pfam" id="PF02845">
    <property type="entry name" value="CUE"/>
    <property type="match status" value="1"/>
</dbReference>
<sequence>MTELGSSKRQPVGVQESPRTSAENEKKEAIANLAVMFPNLSRTELSNALEANSYSVQRTVDYILSEKSSSSPAAAAEDASEVAARIAQVEEDERLARALQSAYERENNVERQTMSRTSGDSSAAQPPLLDKLKLYGRAAKAKFWELYESYLGDGSSPRSSAAGVQPVRWDGYSAIPNTDEAAVTKRDNSDEFQGSTLLRRHGNQGENLSPTYGQAFNRRTNMDGGDGKKDK</sequence>
<feature type="compositionally biased region" description="Polar residues" evidence="1">
    <location>
        <begin position="110"/>
        <end position="124"/>
    </location>
</feature>
<evidence type="ECO:0000313" key="3">
    <source>
        <dbReference type="EMBL" id="KAK4525470.1"/>
    </source>
</evidence>
<feature type="region of interest" description="Disordered" evidence="1">
    <location>
        <begin position="178"/>
        <end position="231"/>
    </location>
</feature>